<keyword evidence="2" id="KW-1185">Reference proteome</keyword>
<dbReference type="SUPFAM" id="SSF160631">
    <property type="entry name" value="SMI1/KNR4-like"/>
    <property type="match status" value="1"/>
</dbReference>
<protein>
    <recommendedName>
        <fullName evidence="3">Knr4/Smi1-like domain-containing protein</fullName>
    </recommendedName>
</protein>
<proteinExistence type="predicted"/>
<evidence type="ECO:0008006" key="3">
    <source>
        <dbReference type="Google" id="ProtNLM"/>
    </source>
</evidence>
<dbReference type="PANTHER" id="PTHR31854:SF2">
    <property type="entry name" value="TUBULIN POLYGLUTAMYLASE COMPLEX SUBUNIT 2"/>
    <property type="match status" value="1"/>
</dbReference>
<dbReference type="PANTHER" id="PTHR31854">
    <property type="entry name" value="TUBULIN POLYGLUTAMYLASE COMPLEX SUBUNIT 2"/>
    <property type="match status" value="1"/>
</dbReference>
<dbReference type="AlphaFoldDB" id="A0A836CHG4"/>
<evidence type="ECO:0000313" key="1">
    <source>
        <dbReference type="EMBL" id="KAG5185363.1"/>
    </source>
</evidence>
<dbReference type="Proteomes" id="UP000664859">
    <property type="component" value="Unassembled WGS sequence"/>
</dbReference>
<organism evidence="1 2">
    <name type="scientific">Tribonema minus</name>
    <dbReference type="NCBI Taxonomy" id="303371"/>
    <lineage>
        <taxon>Eukaryota</taxon>
        <taxon>Sar</taxon>
        <taxon>Stramenopiles</taxon>
        <taxon>Ochrophyta</taxon>
        <taxon>PX clade</taxon>
        <taxon>Xanthophyceae</taxon>
        <taxon>Tribonematales</taxon>
        <taxon>Tribonemataceae</taxon>
        <taxon>Tribonema</taxon>
    </lineage>
</organism>
<comment type="caution">
    <text evidence="1">The sequence shown here is derived from an EMBL/GenBank/DDBJ whole genome shotgun (WGS) entry which is preliminary data.</text>
</comment>
<evidence type="ECO:0000313" key="2">
    <source>
        <dbReference type="Proteomes" id="UP000664859"/>
    </source>
</evidence>
<reference evidence="1" key="1">
    <citation type="submission" date="2021-02" db="EMBL/GenBank/DDBJ databases">
        <title>First Annotated Genome of the Yellow-green Alga Tribonema minus.</title>
        <authorList>
            <person name="Mahan K.M."/>
        </authorList>
    </citation>
    <scope>NUCLEOTIDE SEQUENCE</scope>
    <source>
        <strain evidence="1">UTEX B ZZ1240</strain>
    </source>
</reference>
<dbReference type="EMBL" id="JAFCMP010000135">
    <property type="protein sequence ID" value="KAG5185363.1"/>
    <property type="molecule type" value="Genomic_DNA"/>
</dbReference>
<dbReference type="OrthoDB" id="10249691at2759"/>
<accession>A0A836CHG4</accession>
<dbReference type="InterPro" id="IPR039231">
    <property type="entry name" value="TPGS2"/>
</dbReference>
<sequence length="179" mass="19304">MTGVRPPASAQQIQQWEDEHYPYKLPDDLKAFLAFSNGVEAAWDILLRPGATPICGAGRLRINDVAHLQRLPLDADDQAALGGDPAPPLGFCAVDGSDQSKSGTSQVWLQEPGGMWCAIADDITCYLRLAAAHAYVHGWHHAYAPAGLSPPTERLLALVAPARLQFDQEMLHDAEGALD</sequence>
<gene>
    <name evidence="1" type="ORF">JKP88DRAFT_276776</name>
</gene>
<name>A0A836CHG4_9STRA</name>
<dbReference type="InterPro" id="IPR037883">
    <property type="entry name" value="Knr4/Smi1-like_sf"/>
</dbReference>